<reference evidence="2 3" key="1">
    <citation type="journal article" date="2023" name="Mol. Biol. Evol.">
        <title>Genomics of Secondarily Temperate Adaptation in the Only Non-Antarctic Icefish.</title>
        <authorList>
            <person name="Rivera-Colon A.G."/>
            <person name="Rayamajhi N."/>
            <person name="Minhas B.F."/>
            <person name="Madrigal G."/>
            <person name="Bilyk K.T."/>
            <person name="Yoon V."/>
            <person name="Hune M."/>
            <person name="Gregory S."/>
            <person name="Cheng C.H.C."/>
            <person name="Catchen J.M."/>
        </authorList>
    </citation>
    <scope>NUCLEOTIDE SEQUENCE [LARGE SCALE GENOMIC DNA]</scope>
    <source>
        <strain evidence="2">JC2023a</strain>
    </source>
</reference>
<feature type="region of interest" description="Disordered" evidence="1">
    <location>
        <begin position="25"/>
        <end position="66"/>
    </location>
</feature>
<feature type="compositionally biased region" description="Basic and acidic residues" evidence="1">
    <location>
        <begin position="25"/>
        <end position="37"/>
    </location>
</feature>
<protein>
    <submittedName>
        <fullName evidence="2">Uncharacterized protein</fullName>
    </submittedName>
</protein>
<accession>A0AAN8BIQ1</accession>
<name>A0AAN8BIQ1_9TELE</name>
<evidence type="ECO:0000256" key="1">
    <source>
        <dbReference type="SAM" id="MobiDB-lite"/>
    </source>
</evidence>
<keyword evidence="3" id="KW-1185">Reference proteome</keyword>
<dbReference type="EMBL" id="JAULUE010002060">
    <property type="protein sequence ID" value="KAK5885586.1"/>
    <property type="molecule type" value="Genomic_DNA"/>
</dbReference>
<organism evidence="2 3">
    <name type="scientific">Champsocephalus esox</name>
    <name type="common">pike icefish</name>
    <dbReference type="NCBI Taxonomy" id="159716"/>
    <lineage>
        <taxon>Eukaryota</taxon>
        <taxon>Metazoa</taxon>
        <taxon>Chordata</taxon>
        <taxon>Craniata</taxon>
        <taxon>Vertebrata</taxon>
        <taxon>Euteleostomi</taxon>
        <taxon>Actinopterygii</taxon>
        <taxon>Neopterygii</taxon>
        <taxon>Teleostei</taxon>
        <taxon>Neoteleostei</taxon>
        <taxon>Acanthomorphata</taxon>
        <taxon>Eupercaria</taxon>
        <taxon>Perciformes</taxon>
        <taxon>Notothenioidei</taxon>
        <taxon>Channichthyidae</taxon>
        <taxon>Champsocephalus</taxon>
    </lineage>
</organism>
<gene>
    <name evidence="2" type="ORF">CesoFtcFv8_019282</name>
</gene>
<dbReference type="Proteomes" id="UP001335648">
    <property type="component" value="Unassembled WGS sequence"/>
</dbReference>
<sequence>MNLQNKNPWAEPSICTCASPHACSHRDGLTSPARDRAIPQAELRNMPTDMQAHLPYPALPPDTGTP</sequence>
<proteinExistence type="predicted"/>
<comment type="caution">
    <text evidence="2">The sequence shown here is derived from an EMBL/GenBank/DDBJ whole genome shotgun (WGS) entry which is preliminary data.</text>
</comment>
<dbReference type="AlphaFoldDB" id="A0AAN8BIQ1"/>
<evidence type="ECO:0000313" key="3">
    <source>
        <dbReference type="Proteomes" id="UP001335648"/>
    </source>
</evidence>
<evidence type="ECO:0000313" key="2">
    <source>
        <dbReference type="EMBL" id="KAK5885586.1"/>
    </source>
</evidence>